<keyword evidence="1" id="KW-1133">Transmembrane helix</keyword>
<feature type="transmembrane region" description="Helical" evidence="1">
    <location>
        <begin position="93"/>
        <end position="114"/>
    </location>
</feature>
<feature type="transmembrane region" description="Helical" evidence="1">
    <location>
        <begin position="178"/>
        <end position="201"/>
    </location>
</feature>
<sequence>MLNGFGSGLEQTGATVTYDDVAPLTEEDPNGTGLNALALPLIFGGMISAVLLSTLLKKRPWLRIVGSLAASVAVGFAVVAILQFGFGSVDGNYIGTALALTLDMAAISLFILGLESLLGFPGLGLGAVLMMFIGNPLSGMATGWQWLPSPWGIIGQLLPPGSAGTLLRSVAFFDGHGAATSIIVLSCWAALGIVLTALSALRTRRTAELRA</sequence>
<organism evidence="2 3">
    <name type="scientific">Brachybacterium fresconis</name>
    <dbReference type="NCBI Taxonomy" id="173363"/>
    <lineage>
        <taxon>Bacteria</taxon>
        <taxon>Bacillati</taxon>
        <taxon>Actinomycetota</taxon>
        <taxon>Actinomycetes</taxon>
        <taxon>Micrococcales</taxon>
        <taxon>Dermabacteraceae</taxon>
        <taxon>Brachybacterium</taxon>
    </lineage>
</organism>
<keyword evidence="1" id="KW-0812">Transmembrane</keyword>
<reference evidence="2 3" key="1">
    <citation type="submission" date="2021-03" db="EMBL/GenBank/DDBJ databases">
        <title>Sequencing the genomes of 1000 actinobacteria strains.</title>
        <authorList>
            <person name="Klenk H.-P."/>
        </authorList>
    </citation>
    <scope>NUCLEOTIDE SEQUENCE [LARGE SCALE GENOMIC DNA]</scope>
    <source>
        <strain evidence="2 3">DSM 14564</strain>
    </source>
</reference>
<feature type="transmembrane region" description="Helical" evidence="1">
    <location>
        <begin position="126"/>
        <end position="147"/>
    </location>
</feature>
<gene>
    <name evidence="2" type="ORF">JOF44_002081</name>
</gene>
<keyword evidence="1" id="KW-0472">Membrane</keyword>
<keyword evidence="3" id="KW-1185">Reference proteome</keyword>
<proteinExistence type="predicted"/>
<name>A0ABS4YK71_9MICO</name>
<feature type="transmembrane region" description="Helical" evidence="1">
    <location>
        <begin position="68"/>
        <end position="87"/>
    </location>
</feature>
<evidence type="ECO:0008006" key="4">
    <source>
        <dbReference type="Google" id="ProtNLM"/>
    </source>
</evidence>
<accession>A0ABS4YK71</accession>
<dbReference type="Proteomes" id="UP000698222">
    <property type="component" value="Unassembled WGS sequence"/>
</dbReference>
<feature type="transmembrane region" description="Helical" evidence="1">
    <location>
        <begin position="37"/>
        <end position="56"/>
    </location>
</feature>
<comment type="caution">
    <text evidence="2">The sequence shown here is derived from an EMBL/GenBank/DDBJ whole genome shotgun (WGS) entry which is preliminary data.</text>
</comment>
<protein>
    <recommendedName>
        <fullName evidence="4">ABC transporter permease</fullName>
    </recommendedName>
</protein>
<dbReference type="EMBL" id="JAGIOC010000001">
    <property type="protein sequence ID" value="MBP2409178.1"/>
    <property type="molecule type" value="Genomic_DNA"/>
</dbReference>
<evidence type="ECO:0000313" key="3">
    <source>
        <dbReference type="Proteomes" id="UP000698222"/>
    </source>
</evidence>
<evidence type="ECO:0000313" key="2">
    <source>
        <dbReference type="EMBL" id="MBP2409178.1"/>
    </source>
</evidence>
<evidence type="ECO:0000256" key="1">
    <source>
        <dbReference type="SAM" id="Phobius"/>
    </source>
</evidence>
<dbReference type="RefSeq" id="WP_342591750.1">
    <property type="nucleotide sequence ID" value="NZ_BAAAJV010000018.1"/>
</dbReference>